<dbReference type="EMBL" id="FRAA01000004">
    <property type="protein sequence ID" value="SHK32263.1"/>
    <property type="molecule type" value="Genomic_DNA"/>
</dbReference>
<dbReference type="InterPro" id="IPR006860">
    <property type="entry name" value="FecR"/>
</dbReference>
<dbReference type="Proteomes" id="UP000184474">
    <property type="component" value="Unassembled WGS sequence"/>
</dbReference>
<dbReference type="PANTHER" id="PTHR30273:SF2">
    <property type="entry name" value="PROTEIN FECR"/>
    <property type="match status" value="1"/>
</dbReference>
<dbReference type="AlphaFoldDB" id="A0A1M6RIK5"/>
<protein>
    <submittedName>
        <fullName evidence="4">FecR family protein</fullName>
    </submittedName>
</protein>
<keyword evidence="5" id="KW-1185">Reference proteome</keyword>
<accession>A0A1M6RIK5</accession>
<dbReference type="PIRSF" id="PIRSF018266">
    <property type="entry name" value="FecR"/>
    <property type="match status" value="1"/>
</dbReference>
<feature type="transmembrane region" description="Helical" evidence="1">
    <location>
        <begin position="72"/>
        <end position="93"/>
    </location>
</feature>
<evidence type="ECO:0000313" key="5">
    <source>
        <dbReference type="Proteomes" id="UP000184474"/>
    </source>
</evidence>
<gene>
    <name evidence="4" type="ORF">SAMN04488028_104189</name>
</gene>
<organism evidence="4 5">
    <name type="scientific">Reichenbachiella agariperforans</name>
    <dbReference type="NCBI Taxonomy" id="156994"/>
    <lineage>
        <taxon>Bacteria</taxon>
        <taxon>Pseudomonadati</taxon>
        <taxon>Bacteroidota</taxon>
        <taxon>Cytophagia</taxon>
        <taxon>Cytophagales</taxon>
        <taxon>Reichenbachiellaceae</taxon>
        <taxon>Reichenbachiella</taxon>
    </lineage>
</organism>
<dbReference type="STRING" id="156994.SAMN04488028_104189"/>
<keyword evidence="1" id="KW-0472">Membrane</keyword>
<feature type="domain" description="FecR protein" evidence="2">
    <location>
        <begin position="109"/>
        <end position="202"/>
    </location>
</feature>
<dbReference type="Pfam" id="PF16344">
    <property type="entry name" value="FecR_C"/>
    <property type="match status" value="1"/>
</dbReference>
<sequence length="316" mass="36921">MDENRIKYLLDRFAENTITGTEREEMDTWYEHFDLLEDDLHLTYVRNHEVKLGARMWQKITKKIDYKRQLKVPYRWAAVVTILLVSTWLMVAYRQSIYQELYTLATKSVEVPKGKMLVVDLPDGSKVWVRSGSVLSYNYLFLGEERRVDLTGEAFFEVEKNPEKPFVVHAGDWNTRVLGTSFNVKALPDLEAYEVLVKTGKVQVSNSVDVLATMLPGDRLVRRGQELYRDHRALSLYTDWRGGSLSFDNSSMEEIVWYLENYFKVEINLEAESLRTHPFSGDFTGLELHQILRMMQELYPFEVEPLGVKSILIKEK</sequence>
<evidence type="ECO:0000313" key="4">
    <source>
        <dbReference type="EMBL" id="SHK32263.1"/>
    </source>
</evidence>
<dbReference type="RefSeq" id="WP_073122792.1">
    <property type="nucleotide sequence ID" value="NZ_FRAA01000004.1"/>
</dbReference>
<reference evidence="5" key="1">
    <citation type="submission" date="2016-11" db="EMBL/GenBank/DDBJ databases">
        <authorList>
            <person name="Varghese N."/>
            <person name="Submissions S."/>
        </authorList>
    </citation>
    <scope>NUCLEOTIDE SEQUENCE [LARGE SCALE GENOMIC DNA]</scope>
    <source>
        <strain evidence="5">DSM 26134</strain>
    </source>
</reference>
<keyword evidence="1" id="KW-0812">Transmembrane</keyword>
<dbReference type="Pfam" id="PF04773">
    <property type="entry name" value="FecR"/>
    <property type="match status" value="1"/>
</dbReference>
<dbReference type="Gene3D" id="2.60.120.1440">
    <property type="match status" value="1"/>
</dbReference>
<keyword evidence="1" id="KW-1133">Transmembrane helix</keyword>
<name>A0A1M6RIK5_REIAG</name>
<dbReference type="PANTHER" id="PTHR30273">
    <property type="entry name" value="PERIPLASMIC SIGNAL SENSOR AND SIGMA FACTOR ACTIVATOR FECR-RELATED"/>
    <property type="match status" value="1"/>
</dbReference>
<evidence type="ECO:0000259" key="3">
    <source>
        <dbReference type="Pfam" id="PF16344"/>
    </source>
</evidence>
<feature type="domain" description="Protein FecR C-terminal" evidence="3">
    <location>
        <begin position="245"/>
        <end position="304"/>
    </location>
</feature>
<dbReference type="GO" id="GO:0016989">
    <property type="term" value="F:sigma factor antagonist activity"/>
    <property type="evidence" value="ECO:0007669"/>
    <property type="project" value="TreeGrafter"/>
</dbReference>
<evidence type="ECO:0000256" key="1">
    <source>
        <dbReference type="SAM" id="Phobius"/>
    </source>
</evidence>
<dbReference type="InterPro" id="IPR012373">
    <property type="entry name" value="Ferrdict_sens_TM"/>
</dbReference>
<dbReference type="Gene3D" id="3.55.50.30">
    <property type="match status" value="1"/>
</dbReference>
<evidence type="ECO:0000259" key="2">
    <source>
        <dbReference type="Pfam" id="PF04773"/>
    </source>
</evidence>
<dbReference type="InterPro" id="IPR032508">
    <property type="entry name" value="FecR_C"/>
</dbReference>
<proteinExistence type="predicted"/>